<sequence length="472" mass="53590">MTFRGSQKVKYLAWVFHADFGSQESPISSTSSGVGTPHLVADVAAQALPKLLSITPAEEESLLNLYFDTIHRAFPLFLEFQVHGRVNGGTEAVAGCSRDLIQTLVVITARLSGFPLSSVTELELDKHIDQVLSSAYLQEDITGDAPSLDQFRKSCLLVFYEYHQCPGYQAWARIGKLVRWAYWTGLDQLDRLHKISPLWNNMSEDVLEEWRLVWWRIYCLDSYANLSTGMPYQIDESLVNTSLPRRPAPESNRRICLPHHKDGLLQLVQDALSGSTPHAAAWEIQLISHTILRHVGRALRLQSPDLLDENIEYLKDTERRLSAIRLALPGNYFNPRRNAFANESTYDHHFRLVTVHHILMARLLVALINCARLVEGQVWLQNWQQVFEICQDVAAIAKEWNGIFCLRVDPALVIIAFVSLIFLALHGKFACSNVEENSSLRLEIEHCQTVLLLFLDQFGTAWTLPRLLKQGP</sequence>
<reference evidence="7" key="1">
    <citation type="submission" date="2015-01" db="EMBL/GenBank/DDBJ databases">
        <authorList>
            <person name="Durling Mikael"/>
        </authorList>
    </citation>
    <scope>NUCLEOTIDE SEQUENCE</scope>
</reference>
<keyword evidence="2" id="KW-0479">Metal-binding</keyword>
<comment type="subcellular location">
    <subcellularLocation>
        <location evidence="1">Nucleus</location>
    </subcellularLocation>
</comment>
<dbReference type="SMART" id="SM00906">
    <property type="entry name" value="Fungal_trans"/>
    <property type="match status" value="1"/>
</dbReference>
<dbReference type="AlphaFoldDB" id="A0A0B7JVB7"/>
<accession>A0A0B7JVB7</accession>
<name>A0A0B7JVB7_BIOOC</name>
<dbReference type="GO" id="GO:0003677">
    <property type="term" value="F:DNA binding"/>
    <property type="evidence" value="ECO:0007669"/>
    <property type="project" value="InterPro"/>
</dbReference>
<dbReference type="GO" id="GO:0008270">
    <property type="term" value="F:zinc ion binding"/>
    <property type="evidence" value="ECO:0007669"/>
    <property type="project" value="InterPro"/>
</dbReference>
<evidence type="ECO:0000256" key="2">
    <source>
        <dbReference type="ARBA" id="ARBA00022723"/>
    </source>
</evidence>
<protein>
    <recommendedName>
        <fullName evidence="6">Xylanolytic transcriptional activator regulatory domain-containing protein</fullName>
    </recommendedName>
</protein>
<dbReference type="CDD" id="cd12148">
    <property type="entry name" value="fungal_TF_MHR"/>
    <property type="match status" value="1"/>
</dbReference>
<dbReference type="GO" id="GO:0006351">
    <property type="term" value="P:DNA-templated transcription"/>
    <property type="evidence" value="ECO:0007669"/>
    <property type="project" value="InterPro"/>
</dbReference>
<gene>
    <name evidence="7" type="ORF">BN869_000002476_1</name>
</gene>
<evidence type="ECO:0000259" key="6">
    <source>
        <dbReference type="SMART" id="SM00906"/>
    </source>
</evidence>
<evidence type="ECO:0000256" key="5">
    <source>
        <dbReference type="ARBA" id="ARBA00023242"/>
    </source>
</evidence>
<dbReference type="GO" id="GO:0005634">
    <property type="term" value="C:nucleus"/>
    <property type="evidence" value="ECO:0007669"/>
    <property type="project" value="UniProtKB-SubCell"/>
</dbReference>
<dbReference type="Pfam" id="PF04082">
    <property type="entry name" value="Fungal_trans"/>
    <property type="match status" value="1"/>
</dbReference>
<organism evidence="7">
    <name type="scientific">Bionectria ochroleuca</name>
    <name type="common">Gliocladium roseum</name>
    <dbReference type="NCBI Taxonomy" id="29856"/>
    <lineage>
        <taxon>Eukaryota</taxon>
        <taxon>Fungi</taxon>
        <taxon>Dikarya</taxon>
        <taxon>Ascomycota</taxon>
        <taxon>Pezizomycotina</taxon>
        <taxon>Sordariomycetes</taxon>
        <taxon>Hypocreomycetidae</taxon>
        <taxon>Hypocreales</taxon>
        <taxon>Bionectriaceae</taxon>
        <taxon>Clonostachys</taxon>
    </lineage>
</organism>
<evidence type="ECO:0000256" key="4">
    <source>
        <dbReference type="ARBA" id="ARBA00023163"/>
    </source>
</evidence>
<dbReference type="InterPro" id="IPR007219">
    <property type="entry name" value="XnlR_reg_dom"/>
</dbReference>
<keyword evidence="3" id="KW-0805">Transcription regulation</keyword>
<keyword evidence="5" id="KW-0539">Nucleus</keyword>
<feature type="domain" description="Xylanolytic transcriptional activator regulatory" evidence="6">
    <location>
        <begin position="170"/>
        <end position="250"/>
    </location>
</feature>
<dbReference type="GO" id="GO:0000981">
    <property type="term" value="F:DNA-binding transcription factor activity, RNA polymerase II-specific"/>
    <property type="evidence" value="ECO:0007669"/>
    <property type="project" value="InterPro"/>
</dbReference>
<keyword evidence="4" id="KW-0804">Transcription</keyword>
<dbReference type="InterPro" id="IPR050815">
    <property type="entry name" value="TF_fung"/>
</dbReference>
<dbReference type="PANTHER" id="PTHR47338:SF10">
    <property type="entry name" value="TRANSCRIPTION FACTOR DOMAIN-CONTAINING PROTEIN-RELATED"/>
    <property type="match status" value="1"/>
</dbReference>
<dbReference type="EMBL" id="CDPU01000004">
    <property type="protein sequence ID" value="CEO46421.1"/>
    <property type="molecule type" value="Genomic_DNA"/>
</dbReference>
<proteinExistence type="predicted"/>
<evidence type="ECO:0000313" key="7">
    <source>
        <dbReference type="EMBL" id="CEO46421.1"/>
    </source>
</evidence>
<evidence type="ECO:0000256" key="1">
    <source>
        <dbReference type="ARBA" id="ARBA00004123"/>
    </source>
</evidence>
<dbReference type="PANTHER" id="PTHR47338">
    <property type="entry name" value="ZN(II)2CYS6 TRANSCRIPTION FACTOR (EUROFUNG)-RELATED"/>
    <property type="match status" value="1"/>
</dbReference>
<evidence type="ECO:0000256" key="3">
    <source>
        <dbReference type="ARBA" id="ARBA00023015"/>
    </source>
</evidence>